<feature type="transmembrane region" description="Helical" evidence="7">
    <location>
        <begin position="288"/>
        <end position="309"/>
    </location>
</feature>
<dbReference type="PANTHER" id="PTHR10010:SF46">
    <property type="entry name" value="SODIUM-DEPENDENT PHOSPHATE TRANSPORT PROTEIN 2B"/>
    <property type="match status" value="1"/>
</dbReference>
<sequence>MQTSGTYELTMILGAATLLLWGVRMVRTGVMRTYGAQIRKLLPRALNNFLVALAIGVGAATALQSSIAVAVFTSSLAAGGVIPVADGLLLLLGADAGSAVVAALLTLDLKAIWPMLMFVGYLLHAFFAETDSPLKQLGRIFLGVAMILIALTFMSQVSHGLAESELIRVIISSLGSELVLALLLFAILTWLAHSSIAILLFWASLVQAGITADPALILAALFGINLGNAVPPIVMTWRQAAPAKRIVWGNAAFKLIGVLLCFAALPWISDAYGLLPGAPGFRVMQLHILFNLGLIVIFSGFVAPAARLLEKGFKDPPKPADQVGPKYIPAADAAAPKPEAFPVTALSREVLRILGAVQYMIEMTRDMLVDDKLDNLDEIHRQENKVDVLFKAVRLYAVDLTRKGLGESDQAKVLALLRYSASLENSGDVISKTMVGIPKAMKKDGKKFSEQGREDLETLFTYLIGNTQLAAEVIMGWNVDAAGVLVQRKRDFKVMCNDRLRRHIDRLSEDLPNSMETSAVHLDLILDIRWINTQVSSIGYDVSPENEVPGDEVAEELAARPES</sequence>
<feature type="transmembrane region" description="Helical" evidence="7">
    <location>
        <begin position="6"/>
        <end position="26"/>
    </location>
</feature>
<dbReference type="Pfam" id="PF02690">
    <property type="entry name" value="Na_Pi_cotrans"/>
    <property type="match status" value="1"/>
</dbReference>
<protein>
    <submittedName>
        <fullName evidence="8">Putative Na+/Pi-cotransporter family protein</fullName>
    </submittedName>
</protein>
<dbReference type="Gene3D" id="1.20.58.220">
    <property type="entry name" value="Phosphate transport system protein phou homolog 2, domain 2"/>
    <property type="match status" value="1"/>
</dbReference>
<evidence type="ECO:0000256" key="2">
    <source>
        <dbReference type="ARBA" id="ARBA00022475"/>
    </source>
</evidence>
<keyword evidence="2" id="KW-1003">Cell membrane</keyword>
<accession>A0A212J951</accession>
<feature type="transmembrane region" description="Helical" evidence="7">
    <location>
        <begin position="111"/>
        <end position="128"/>
    </location>
</feature>
<feature type="transmembrane region" description="Helical" evidence="7">
    <location>
        <begin position="46"/>
        <end position="72"/>
    </location>
</feature>
<evidence type="ECO:0000256" key="3">
    <source>
        <dbReference type="ARBA" id="ARBA00022692"/>
    </source>
</evidence>
<dbReference type="SUPFAM" id="SSF109755">
    <property type="entry name" value="PhoU-like"/>
    <property type="match status" value="1"/>
</dbReference>
<dbReference type="GO" id="GO:0044341">
    <property type="term" value="P:sodium-dependent phosphate transport"/>
    <property type="evidence" value="ECO:0007669"/>
    <property type="project" value="InterPro"/>
</dbReference>
<keyword evidence="4 7" id="KW-1133">Transmembrane helix</keyword>
<dbReference type="InterPro" id="IPR038078">
    <property type="entry name" value="PhoU-like_sf"/>
</dbReference>
<evidence type="ECO:0000256" key="5">
    <source>
        <dbReference type="ARBA" id="ARBA00023136"/>
    </source>
</evidence>
<dbReference type="EMBL" id="FLUO01000001">
    <property type="protein sequence ID" value="SBV95968.1"/>
    <property type="molecule type" value="Genomic_DNA"/>
</dbReference>
<evidence type="ECO:0000313" key="8">
    <source>
        <dbReference type="EMBL" id="SBV95968.1"/>
    </source>
</evidence>
<proteinExistence type="predicted"/>
<evidence type="ECO:0000256" key="6">
    <source>
        <dbReference type="SAM" id="MobiDB-lite"/>
    </source>
</evidence>
<organism evidence="8">
    <name type="scientific">uncultured Alphaproteobacteria bacterium</name>
    <dbReference type="NCBI Taxonomy" id="91750"/>
    <lineage>
        <taxon>Bacteria</taxon>
        <taxon>Pseudomonadati</taxon>
        <taxon>Pseudomonadota</taxon>
        <taxon>Alphaproteobacteria</taxon>
        <taxon>environmental samples</taxon>
    </lineage>
</organism>
<feature type="transmembrane region" description="Helical" evidence="7">
    <location>
        <begin position="178"/>
        <end position="203"/>
    </location>
</feature>
<evidence type="ECO:0000256" key="1">
    <source>
        <dbReference type="ARBA" id="ARBA00004651"/>
    </source>
</evidence>
<keyword evidence="5 7" id="KW-0472">Membrane</keyword>
<dbReference type="NCBIfam" id="NF037997">
    <property type="entry name" value="Na_Pi_symport"/>
    <property type="match status" value="1"/>
</dbReference>
<comment type="subcellular location">
    <subcellularLocation>
        <location evidence="1">Cell membrane</location>
        <topology evidence="1">Multi-pass membrane protein</topology>
    </subcellularLocation>
</comment>
<dbReference type="InterPro" id="IPR003841">
    <property type="entry name" value="Na/Pi_transpt"/>
</dbReference>
<feature type="transmembrane region" description="Helical" evidence="7">
    <location>
        <begin position="84"/>
        <end position="104"/>
    </location>
</feature>
<feature type="transmembrane region" description="Helical" evidence="7">
    <location>
        <begin position="246"/>
        <end position="268"/>
    </location>
</feature>
<dbReference type="PANTHER" id="PTHR10010">
    <property type="entry name" value="SOLUTE CARRIER FAMILY 34 SODIUM PHOSPHATE , MEMBER 2-RELATED"/>
    <property type="match status" value="1"/>
</dbReference>
<name>A0A212J951_9PROT</name>
<dbReference type="AlphaFoldDB" id="A0A212J951"/>
<dbReference type="GO" id="GO:0005436">
    <property type="term" value="F:sodium:phosphate symporter activity"/>
    <property type="evidence" value="ECO:0007669"/>
    <property type="project" value="InterPro"/>
</dbReference>
<gene>
    <name evidence="8" type="ORF">KL86APRO_10698</name>
</gene>
<reference evidence="8" key="1">
    <citation type="submission" date="2016-04" db="EMBL/GenBank/DDBJ databases">
        <authorList>
            <person name="Evans L.H."/>
            <person name="Alamgir A."/>
            <person name="Owens N."/>
            <person name="Weber N.D."/>
            <person name="Virtaneva K."/>
            <person name="Barbian K."/>
            <person name="Babar A."/>
            <person name="Rosenke K."/>
        </authorList>
    </citation>
    <scope>NUCLEOTIDE SEQUENCE</scope>
    <source>
        <strain evidence="8">86</strain>
    </source>
</reference>
<feature type="transmembrane region" description="Helical" evidence="7">
    <location>
        <begin position="140"/>
        <end position="157"/>
    </location>
</feature>
<evidence type="ECO:0000256" key="7">
    <source>
        <dbReference type="SAM" id="Phobius"/>
    </source>
</evidence>
<feature type="region of interest" description="Disordered" evidence="6">
    <location>
        <begin position="543"/>
        <end position="563"/>
    </location>
</feature>
<evidence type="ECO:0000256" key="4">
    <source>
        <dbReference type="ARBA" id="ARBA00022989"/>
    </source>
</evidence>
<feature type="transmembrane region" description="Helical" evidence="7">
    <location>
        <begin position="215"/>
        <end position="234"/>
    </location>
</feature>
<keyword evidence="3 7" id="KW-0812">Transmembrane</keyword>
<dbReference type="GO" id="GO:0005886">
    <property type="term" value="C:plasma membrane"/>
    <property type="evidence" value="ECO:0007669"/>
    <property type="project" value="UniProtKB-SubCell"/>
</dbReference>